<organism evidence="1 2">
    <name type="scientific">Thalictrum thalictroides</name>
    <name type="common">Rue-anemone</name>
    <name type="synonym">Anemone thalictroides</name>
    <dbReference type="NCBI Taxonomy" id="46969"/>
    <lineage>
        <taxon>Eukaryota</taxon>
        <taxon>Viridiplantae</taxon>
        <taxon>Streptophyta</taxon>
        <taxon>Embryophyta</taxon>
        <taxon>Tracheophyta</taxon>
        <taxon>Spermatophyta</taxon>
        <taxon>Magnoliopsida</taxon>
        <taxon>Ranunculales</taxon>
        <taxon>Ranunculaceae</taxon>
        <taxon>Thalictroideae</taxon>
        <taxon>Thalictrum</taxon>
    </lineage>
</organism>
<comment type="caution">
    <text evidence="1">The sequence shown here is derived from an EMBL/GenBank/DDBJ whole genome shotgun (WGS) entry which is preliminary data.</text>
</comment>
<dbReference type="OrthoDB" id="1933459at2759"/>
<keyword evidence="2" id="KW-1185">Reference proteome</keyword>
<sequence>MMGFLKKSCMISCPDYQSKPFLNAGAFNIGDEKFRTIGKPLMDHGIKARTLSSLRQCLCLTDEFKDCTVIWIMKQYGVTESWTREYVIWKEVVGPYGTLSFQAACTMNNGYVILYGGEYEGHYDLEKKELKQILVPGIQPPPCMVNGVVHISSLVSPRSIAIIVDGYQNRFASATPGIPIKKFRPMRPCNYINRQ</sequence>
<proteinExistence type="predicted"/>
<evidence type="ECO:0000313" key="1">
    <source>
        <dbReference type="EMBL" id="KAF5174883.1"/>
    </source>
</evidence>
<evidence type="ECO:0008006" key="3">
    <source>
        <dbReference type="Google" id="ProtNLM"/>
    </source>
</evidence>
<evidence type="ECO:0000313" key="2">
    <source>
        <dbReference type="Proteomes" id="UP000554482"/>
    </source>
</evidence>
<name>A0A7J6UQN0_THATH</name>
<dbReference type="AlphaFoldDB" id="A0A7J6UQN0"/>
<gene>
    <name evidence="1" type="ORF">FRX31_035520</name>
</gene>
<dbReference type="EMBL" id="JABWDY010044810">
    <property type="protein sequence ID" value="KAF5174883.1"/>
    <property type="molecule type" value="Genomic_DNA"/>
</dbReference>
<accession>A0A7J6UQN0</accession>
<reference evidence="1 2" key="1">
    <citation type="submission" date="2020-06" db="EMBL/GenBank/DDBJ databases">
        <title>Transcriptomic and genomic resources for Thalictrum thalictroides and T. hernandezii: Facilitating candidate gene discovery in an emerging model plant lineage.</title>
        <authorList>
            <person name="Arias T."/>
            <person name="Riano-Pachon D.M."/>
            <person name="Di Stilio V.S."/>
        </authorList>
    </citation>
    <scope>NUCLEOTIDE SEQUENCE [LARGE SCALE GENOMIC DNA]</scope>
    <source>
        <strain evidence="2">cv. WT478/WT964</strain>
        <tissue evidence="1">Leaves</tissue>
    </source>
</reference>
<dbReference type="Proteomes" id="UP000554482">
    <property type="component" value="Unassembled WGS sequence"/>
</dbReference>
<protein>
    <recommendedName>
        <fullName evidence="3">F-box associated domain-containing protein</fullName>
    </recommendedName>
</protein>